<dbReference type="Proteomes" id="UP001628156">
    <property type="component" value="Unassembled WGS sequence"/>
</dbReference>
<comment type="caution">
    <text evidence="3">The sequence shown here is derived from an EMBL/GenBank/DDBJ whole genome shotgun (WGS) entry which is preliminary data.</text>
</comment>
<name>A0ABQ0DH24_9EUKA</name>
<dbReference type="SUPFAM" id="SSF49493">
    <property type="entry name" value="HSP40/DnaJ peptide-binding domain"/>
    <property type="match status" value="1"/>
</dbReference>
<evidence type="ECO:0000256" key="2">
    <source>
        <dbReference type="SAM" id="Phobius"/>
    </source>
</evidence>
<feature type="transmembrane region" description="Helical" evidence="2">
    <location>
        <begin position="6"/>
        <end position="30"/>
    </location>
</feature>
<evidence type="ECO:0000256" key="1">
    <source>
        <dbReference type="SAM" id="MobiDB-lite"/>
    </source>
</evidence>
<sequence length="300" mass="34907">MNAELLINIGVCCAGILIGVVLTLLFMFFYNYFCKSRNDFTNYKRTSSQNKILDFNQIKQLLKDSYKEVINSNDKEKINNFMTKVFDLIEFILKLIDKMLQIIQNTDSILEKCNTMVSLTQKIQNNINPNQERQTKITQSPNNNICSQKCYETSSTMTYQQDSFSSPTNNRVDTPIHHKSKTEDLKPEPVYKLYISIEEAMNGCHKLVPLYDSEDNEEIIIVDLCSGVKDRETFNWGEKTIEVRYIKHPYLSRRGNDLIIDKKALLKGVQHPRSNRTFQEKDEEQLKSLRGFEDGIVIIE</sequence>
<dbReference type="InterPro" id="IPR008971">
    <property type="entry name" value="HSP40/DnaJ_pept-bd"/>
</dbReference>
<evidence type="ECO:0000313" key="4">
    <source>
        <dbReference type="Proteomes" id="UP001628156"/>
    </source>
</evidence>
<organism evidence="3 4">
    <name type="scientific">Entamoeba nuttalli</name>
    <dbReference type="NCBI Taxonomy" id="412467"/>
    <lineage>
        <taxon>Eukaryota</taxon>
        <taxon>Amoebozoa</taxon>
        <taxon>Evosea</taxon>
        <taxon>Archamoebae</taxon>
        <taxon>Mastigamoebida</taxon>
        <taxon>Entamoebidae</taxon>
        <taxon>Entamoeba</taxon>
    </lineage>
</organism>
<reference evidence="3 4" key="1">
    <citation type="journal article" date="2019" name="PLoS Negl. Trop. Dis.">
        <title>Whole genome sequencing of Entamoeba nuttalli reveals mammalian host-related molecular signatures and a novel octapeptide-repeat surface protein.</title>
        <authorList>
            <person name="Tanaka M."/>
            <person name="Makiuchi T."/>
            <person name="Komiyama T."/>
            <person name="Shiina T."/>
            <person name="Osaki K."/>
            <person name="Tachibana H."/>
        </authorList>
    </citation>
    <scope>NUCLEOTIDE SEQUENCE [LARGE SCALE GENOMIC DNA]</scope>
    <source>
        <strain evidence="3 4">P19-061405</strain>
    </source>
</reference>
<proteinExistence type="predicted"/>
<gene>
    <name evidence="3" type="ORF">ENUP19_0095G0021</name>
</gene>
<keyword evidence="2" id="KW-1133">Transmembrane helix</keyword>
<protein>
    <submittedName>
        <fullName evidence="3">Uncharacterized protein</fullName>
    </submittedName>
</protein>
<feature type="region of interest" description="Disordered" evidence="1">
    <location>
        <begin position="161"/>
        <end position="181"/>
    </location>
</feature>
<keyword evidence="4" id="KW-1185">Reference proteome</keyword>
<keyword evidence="2" id="KW-0472">Membrane</keyword>
<accession>A0ABQ0DH24</accession>
<keyword evidence="2" id="KW-0812">Transmembrane</keyword>
<evidence type="ECO:0000313" key="3">
    <source>
        <dbReference type="EMBL" id="GAB1222147.1"/>
    </source>
</evidence>
<dbReference type="EMBL" id="BAAFRS010000095">
    <property type="protein sequence ID" value="GAB1222147.1"/>
    <property type="molecule type" value="Genomic_DNA"/>
</dbReference>
<feature type="compositionally biased region" description="Polar residues" evidence="1">
    <location>
        <begin position="161"/>
        <end position="172"/>
    </location>
</feature>